<proteinExistence type="predicted"/>
<protein>
    <submittedName>
        <fullName evidence="1">Uncharacterized protein</fullName>
    </submittedName>
</protein>
<organism evidence="1 2">
    <name type="scientific">Pedobacter miscanthi</name>
    <dbReference type="NCBI Taxonomy" id="2259170"/>
    <lineage>
        <taxon>Bacteria</taxon>
        <taxon>Pseudomonadati</taxon>
        <taxon>Bacteroidota</taxon>
        <taxon>Sphingobacteriia</taxon>
        <taxon>Sphingobacteriales</taxon>
        <taxon>Sphingobacteriaceae</taxon>
        <taxon>Pedobacter</taxon>
    </lineage>
</organism>
<gene>
    <name evidence="1" type="ORF">DRW42_25040</name>
</gene>
<dbReference type="AlphaFoldDB" id="A0A366KND6"/>
<evidence type="ECO:0000313" key="1">
    <source>
        <dbReference type="EMBL" id="RBQ02793.1"/>
    </source>
</evidence>
<name>A0A366KND6_9SPHI</name>
<reference evidence="1 2" key="1">
    <citation type="submission" date="2018-07" db="EMBL/GenBank/DDBJ databases">
        <title>A draft genome of a endophytic bacteria, a new species of Pedobacter.</title>
        <authorList>
            <person name="Zhang Z.D."/>
            <person name="Chen Z.J."/>
        </authorList>
    </citation>
    <scope>NUCLEOTIDE SEQUENCE [LARGE SCALE GENOMIC DNA]</scope>
    <source>
        <strain evidence="1 2">RS10</strain>
    </source>
</reference>
<dbReference type="EMBL" id="QNQU01000030">
    <property type="protein sequence ID" value="RBQ02793.1"/>
    <property type="molecule type" value="Genomic_DNA"/>
</dbReference>
<keyword evidence="2" id="KW-1185">Reference proteome</keyword>
<comment type="caution">
    <text evidence="1">The sequence shown here is derived from an EMBL/GenBank/DDBJ whole genome shotgun (WGS) entry which is preliminary data.</text>
</comment>
<evidence type="ECO:0000313" key="2">
    <source>
        <dbReference type="Proteomes" id="UP000252081"/>
    </source>
</evidence>
<accession>A0A366KND6</accession>
<sequence>MITQMIKIVLKPLQGILIEGIGELTFGQSKASVENLLGKPSEYSNNVQSFYDNYEMRLDFDEKELSFIEFIYGPYPEKTALTLYGINPFNIGAGPLIELLSLKNNGEIDDSEAEYCYSFLNISVGVWRDATEKDLQESINEAKLIGKPQGTIDQLEIELESVKNFWTIGIGKIGYYDNL</sequence>
<dbReference type="Proteomes" id="UP000252081">
    <property type="component" value="Unassembled WGS sequence"/>
</dbReference>